<name>A0A8K0HBD9_9ROSA</name>
<sequence>MEAPMKLVFALVLLLFASTAVLEKVEGATSPCGLATPEEEAFKLAPCVEAALDPNAVVSSSCCLLVKTIGQNPSCLCAIMLSGTARGAGINPQVAITIPKRCNIAAGPAGYKCGPHSVP</sequence>
<keyword evidence="4" id="KW-0732">Signal</keyword>
<dbReference type="EMBL" id="VOIH02000004">
    <property type="protein sequence ID" value="KAF3449043.1"/>
    <property type="molecule type" value="Genomic_DNA"/>
</dbReference>
<comment type="function">
    <text evidence="1">Plant non-specific lipid-transfer proteins transfer phospholipids as well as galactolipids across membranes. May play a role in wax or cutin deposition in the cell walls of expanding epidermal cells and certain secretory tissues.</text>
</comment>
<keyword evidence="2" id="KW-0813">Transport</keyword>
<evidence type="ECO:0000256" key="3">
    <source>
        <dbReference type="ARBA" id="ARBA00023121"/>
    </source>
</evidence>
<evidence type="ECO:0000313" key="6">
    <source>
        <dbReference type="EMBL" id="KAF3449043.1"/>
    </source>
</evidence>
<dbReference type="GO" id="GO:0005504">
    <property type="term" value="F:fatty acid binding"/>
    <property type="evidence" value="ECO:0007669"/>
    <property type="project" value="InterPro"/>
</dbReference>
<comment type="caution">
    <text evidence="6">The sequence shown here is derived from an EMBL/GenBank/DDBJ whole genome shotgun (WGS) entry which is preliminary data.</text>
</comment>
<dbReference type="OrthoDB" id="678526at2759"/>
<keyword evidence="3" id="KW-0446">Lipid-binding</keyword>
<proteinExistence type="predicted"/>
<evidence type="ECO:0000256" key="2">
    <source>
        <dbReference type="ARBA" id="ARBA00022448"/>
    </source>
</evidence>
<evidence type="ECO:0000259" key="5">
    <source>
        <dbReference type="Pfam" id="PF14368"/>
    </source>
</evidence>
<accession>A0A8K0HBD9</accession>
<dbReference type="SUPFAM" id="SSF47699">
    <property type="entry name" value="Bifunctional inhibitor/lipid-transfer protein/seed storage 2S albumin"/>
    <property type="match status" value="1"/>
</dbReference>
<gene>
    <name evidence="6" type="ORF">FNV43_RR09767</name>
</gene>
<dbReference type="PANTHER" id="PTHR33122">
    <property type="entry name" value="LIPID BINDING PROTEIN-RELATED"/>
    <property type="match status" value="1"/>
</dbReference>
<evidence type="ECO:0000256" key="1">
    <source>
        <dbReference type="ARBA" id="ARBA00003211"/>
    </source>
</evidence>
<dbReference type="InterPro" id="IPR016140">
    <property type="entry name" value="Bifunc_inhib/LTP/seed_store"/>
</dbReference>
<dbReference type="Pfam" id="PF14368">
    <property type="entry name" value="LTP_2"/>
    <property type="match status" value="1"/>
</dbReference>
<dbReference type="AlphaFoldDB" id="A0A8K0HBD9"/>
<feature type="chain" id="PRO_5035476984" description="Bifunctional inhibitor/plant lipid transfer protein/seed storage helical domain-containing protein" evidence="4">
    <location>
        <begin position="23"/>
        <end position="119"/>
    </location>
</feature>
<feature type="signal peptide" evidence="4">
    <location>
        <begin position="1"/>
        <end position="22"/>
    </location>
</feature>
<dbReference type="InterPro" id="IPR039265">
    <property type="entry name" value="DIR1-like"/>
</dbReference>
<reference evidence="6" key="1">
    <citation type="submission" date="2020-03" db="EMBL/GenBank/DDBJ databases">
        <title>A high-quality chromosome-level genome assembly of a woody plant with both climbing and erect habits, Rhamnella rubrinervis.</title>
        <authorList>
            <person name="Lu Z."/>
            <person name="Yang Y."/>
            <person name="Zhu X."/>
            <person name="Sun Y."/>
        </authorList>
    </citation>
    <scope>NUCLEOTIDE SEQUENCE</scope>
    <source>
        <strain evidence="6">BYM</strain>
        <tissue evidence="6">Leaf</tissue>
    </source>
</reference>
<dbReference type="Proteomes" id="UP000796880">
    <property type="component" value="Unassembled WGS sequence"/>
</dbReference>
<dbReference type="CDD" id="cd00010">
    <property type="entry name" value="AAI_LTSS"/>
    <property type="match status" value="1"/>
</dbReference>
<feature type="domain" description="Bifunctional inhibitor/plant lipid transfer protein/seed storage helical" evidence="5">
    <location>
        <begin position="17"/>
        <end position="108"/>
    </location>
</feature>
<dbReference type="Gene3D" id="1.10.110.10">
    <property type="entry name" value="Plant lipid-transfer and hydrophobic proteins"/>
    <property type="match status" value="1"/>
</dbReference>
<dbReference type="InterPro" id="IPR036312">
    <property type="entry name" value="Bifun_inhib/LTP/seed_sf"/>
</dbReference>
<dbReference type="PANTHER" id="PTHR33122:SF4">
    <property type="entry name" value="OS04G0415800 PROTEIN"/>
    <property type="match status" value="1"/>
</dbReference>
<organism evidence="6 7">
    <name type="scientific">Rhamnella rubrinervis</name>
    <dbReference type="NCBI Taxonomy" id="2594499"/>
    <lineage>
        <taxon>Eukaryota</taxon>
        <taxon>Viridiplantae</taxon>
        <taxon>Streptophyta</taxon>
        <taxon>Embryophyta</taxon>
        <taxon>Tracheophyta</taxon>
        <taxon>Spermatophyta</taxon>
        <taxon>Magnoliopsida</taxon>
        <taxon>eudicotyledons</taxon>
        <taxon>Gunneridae</taxon>
        <taxon>Pentapetalae</taxon>
        <taxon>rosids</taxon>
        <taxon>fabids</taxon>
        <taxon>Rosales</taxon>
        <taxon>Rhamnaceae</taxon>
        <taxon>rhamnoid group</taxon>
        <taxon>Rhamneae</taxon>
        <taxon>Rhamnella</taxon>
    </lineage>
</organism>
<evidence type="ECO:0000256" key="4">
    <source>
        <dbReference type="SAM" id="SignalP"/>
    </source>
</evidence>
<keyword evidence="7" id="KW-1185">Reference proteome</keyword>
<protein>
    <recommendedName>
        <fullName evidence="5">Bifunctional inhibitor/plant lipid transfer protein/seed storage helical domain-containing protein</fullName>
    </recommendedName>
</protein>
<evidence type="ECO:0000313" key="7">
    <source>
        <dbReference type="Proteomes" id="UP000796880"/>
    </source>
</evidence>
<dbReference type="GO" id="GO:0009627">
    <property type="term" value="P:systemic acquired resistance"/>
    <property type="evidence" value="ECO:0007669"/>
    <property type="project" value="InterPro"/>
</dbReference>